<evidence type="ECO:0000259" key="3">
    <source>
        <dbReference type="Pfam" id="PF00501"/>
    </source>
</evidence>
<comment type="similarity">
    <text evidence="1">Belongs to the ATP-dependent AMP-binding enzyme family.</text>
</comment>
<name>A0A6N4W5W9_9MYCO</name>
<dbReference type="InterPro" id="IPR045851">
    <property type="entry name" value="AMP-bd_C_sf"/>
</dbReference>
<dbReference type="GO" id="GO:0031956">
    <property type="term" value="F:medium-chain fatty acid-CoA ligase activity"/>
    <property type="evidence" value="ECO:0007669"/>
    <property type="project" value="TreeGrafter"/>
</dbReference>
<dbReference type="PANTHER" id="PTHR43201:SF5">
    <property type="entry name" value="MEDIUM-CHAIN ACYL-COA LIGASE ACSF2, MITOCHONDRIAL"/>
    <property type="match status" value="1"/>
</dbReference>
<evidence type="ECO:0000259" key="4">
    <source>
        <dbReference type="Pfam" id="PF13193"/>
    </source>
</evidence>
<dbReference type="KEGG" id="many:MANY_08310"/>
<dbReference type="InterPro" id="IPR020845">
    <property type="entry name" value="AMP-binding_CS"/>
</dbReference>
<gene>
    <name evidence="5" type="ORF">MANY_08310</name>
</gene>
<dbReference type="SUPFAM" id="SSF56801">
    <property type="entry name" value="Acetyl-CoA synthetase-like"/>
    <property type="match status" value="1"/>
</dbReference>
<dbReference type="Proteomes" id="UP000467249">
    <property type="component" value="Chromosome"/>
</dbReference>
<dbReference type="InterPro" id="IPR042099">
    <property type="entry name" value="ANL_N_sf"/>
</dbReference>
<keyword evidence="2" id="KW-0436">Ligase</keyword>
<reference evidence="5 6" key="1">
    <citation type="journal article" date="2019" name="Emerg. Microbes Infect.">
        <title>Comprehensive subspecies identification of 175 nontuberculous mycobacteria species based on 7547 genomic profiles.</title>
        <authorList>
            <person name="Matsumoto Y."/>
            <person name="Kinjo T."/>
            <person name="Motooka D."/>
            <person name="Nabeya D."/>
            <person name="Jung N."/>
            <person name="Uechi K."/>
            <person name="Horii T."/>
            <person name="Iida T."/>
            <person name="Fujita J."/>
            <person name="Nakamura S."/>
        </authorList>
    </citation>
    <scope>NUCLEOTIDE SEQUENCE [LARGE SCALE GENOMIC DNA]</scope>
    <source>
        <strain evidence="5 6">JCM 30275</strain>
    </source>
</reference>
<accession>A0A6N4W5W9</accession>
<dbReference type="PANTHER" id="PTHR43201">
    <property type="entry name" value="ACYL-COA SYNTHETASE"/>
    <property type="match status" value="1"/>
</dbReference>
<dbReference type="Pfam" id="PF13193">
    <property type="entry name" value="AMP-binding_C"/>
    <property type="match status" value="1"/>
</dbReference>
<sequence length="547" mass="57807">MTKSHGGSPSLTLAELGPDTEEQAGLSYLRLTDAAELTRATVGQTLLRVASERPDQPALMWLTETGVEEMTWAELTTKASAAAHELSRLSPARERVVVLGGNSVDWIVAVYGASLAGMPVVPLSPATTVDEITAVLGDFAVAGILVGDRSGDGVLRDRAIRACSAAGSEAQVRVMGDWPPGPRFAICESARADDEFLVQYTSGTTGRPKPASLSHLAALNAGRFFAEGTGTRAGEVWLNPLPLYHVGGLVSGLLSCLSISATYVVVERFSAEVALRAVRETRPTFIGMVPTMLIDLLDQPDVAPNDFASVRTVLGGATDVDPALVSDVEQRLGIRFNIAYGQSEAPCMTMTWSSDSADVRTRSLGHPLPGRDYCLVDPDGVVLAVGQPGELCVRGPLNMSGYVRAGGQVDPDTSGAGWRRTGDICVLDDAGILHMRGRSRDLIIRGGTNIYPAEVEQQLSAHPAVREVAVFGVPDRRLGQKVAAAVIPVSGMTVDPAGLDTFAEEVLGPSKRPTAWLILDEFPRTASGKVRKHVLQQSITPGGVESA</sequence>
<evidence type="ECO:0000313" key="5">
    <source>
        <dbReference type="EMBL" id="BBZ75494.1"/>
    </source>
</evidence>
<dbReference type="InterPro" id="IPR025110">
    <property type="entry name" value="AMP-bd_C"/>
</dbReference>
<protein>
    <submittedName>
        <fullName evidence="5">Fatty-acyl-CoA synthase</fullName>
    </submittedName>
</protein>
<dbReference type="RefSeq" id="WP_163803088.1">
    <property type="nucleotide sequence ID" value="NZ_AP022620.1"/>
</dbReference>
<dbReference type="Gene3D" id="3.30.300.30">
    <property type="match status" value="1"/>
</dbReference>
<dbReference type="GO" id="GO:0006631">
    <property type="term" value="P:fatty acid metabolic process"/>
    <property type="evidence" value="ECO:0007669"/>
    <property type="project" value="TreeGrafter"/>
</dbReference>
<evidence type="ECO:0000313" key="6">
    <source>
        <dbReference type="Proteomes" id="UP000467249"/>
    </source>
</evidence>
<dbReference type="CDD" id="cd04433">
    <property type="entry name" value="AFD_class_I"/>
    <property type="match status" value="1"/>
</dbReference>
<organism evidence="5 6">
    <name type="scientific">Mycolicibacterium anyangense</name>
    <dbReference type="NCBI Taxonomy" id="1431246"/>
    <lineage>
        <taxon>Bacteria</taxon>
        <taxon>Bacillati</taxon>
        <taxon>Actinomycetota</taxon>
        <taxon>Actinomycetes</taxon>
        <taxon>Mycobacteriales</taxon>
        <taxon>Mycobacteriaceae</taxon>
        <taxon>Mycolicibacterium</taxon>
    </lineage>
</organism>
<dbReference type="AlphaFoldDB" id="A0A6N4W5W9"/>
<evidence type="ECO:0000256" key="2">
    <source>
        <dbReference type="ARBA" id="ARBA00022598"/>
    </source>
</evidence>
<feature type="domain" description="AMP-dependent synthetase/ligase" evidence="3">
    <location>
        <begin position="48"/>
        <end position="402"/>
    </location>
</feature>
<dbReference type="Gene3D" id="3.40.50.12780">
    <property type="entry name" value="N-terminal domain of ligase-like"/>
    <property type="match status" value="1"/>
</dbReference>
<dbReference type="EMBL" id="AP022620">
    <property type="protein sequence ID" value="BBZ75494.1"/>
    <property type="molecule type" value="Genomic_DNA"/>
</dbReference>
<evidence type="ECO:0000256" key="1">
    <source>
        <dbReference type="ARBA" id="ARBA00006432"/>
    </source>
</evidence>
<proteinExistence type="inferred from homology"/>
<dbReference type="Pfam" id="PF00501">
    <property type="entry name" value="AMP-binding"/>
    <property type="match status" value="1"/>
</dbReference>
<dbReference type="PROSITE" id="PS00455">
    <property type="entry name" value="AMP_BINDING"/>
    <property type="match status" value="1"/>
</dbReference>
<dbReference type="InterPro" id="IPR000873">
    <property type="entry name" value="AMP-dep_synth/lig_dom"/>
</dbReference>
<feature type="domain" description="AMP-binding enzyme C-terminal" evidence="4">
    <location>
        <begin position="454"/>
        <end position="529"/>
    </location>
</feature>
<keyword evidence="6" id="KW-1185">Reference proteome</keyword>